<evidence type="ECO:0008006" key="3">
    <source>
        <dbReference type="Google" id="ProtNLM"/>
    </source>
</evidence>
<protein>
    <recommendedName>
        <fullName evidence="3">Dynamin family protein</fullName>
    </recommendedName>
</protein>
<dbReference type="Proteomes" id="UP000319825">
    <property type="component" value="Unassembled WGS sequence"/>
</dbReference>
<keyword evidence="2" id="KW-1185">Reference proteome</keyword>
<accession>A0A562IIG2</accession>
<dbReference type="InterPro" id="IPR027417">
    <property type="entry name" value="P-loop_NTPase"/>
</dbReference>
<gene>
    <name evidence="1" type="ORF">JD77_05429</name>
</gene>
<evidence type="ECO:0000313" key="1">
    <source>
        <dbReference type="EMBL" id="TWH70404.1"/>
    </source>
</evidence>
<proteinExistence type="predicted"/>
<sequence length="488" mass="53130">MSGGKRLDEAVYELLRDALDRFRDDPRAVGHLRHQLDRLEAPLHVAIAGPWQSGKSTALNAIMGEEVAPVEVPEGRCVLTWYEDAPHPRATAYSSAGPPQVLAVTKSPTGMRVDLVGLRPGEVDDIVVRWPTRALRQATLIDTPAVAPPGEDGRAPVLDRILRDADAVLYLTRDGRDSDLQILQATRTGVVDQAAPANVILVLSRADEFNGGRVDALLTARQLARRLRRDPRVDALCVNVVALSGLVGLAGRLMGESDFAALAALAGTPRGELEQSLLSAERFLTTTTPPARLDAGVRAALLDRFGLFGVRLATTLIRTGCDSRVRLSAELIRRSGFTELRESMNRCFVDRCDVLKARSALAALEALLRAEPRPGGTDLLARIERILATTHDFRELRLLASLQDAAGTVDPDLLPEAQRLLGGNGTALPARLGVEHDTTPEQLWRLAFEALRRWQGRAEDLRLLLPQRRAARVVVRSCEGMLAALTAR</sequence>
<dbReference type="Gene3D" id="3.40.50.300">
    <property type="entry name" value="P-loop containing nucleotide triphosphate hydrolases"/>
    <property type="match status" value="1"/>
</dbReference>
<dbReference type="SUPFAM" id="SSF52540">
    <property type="entry name" value="P-loop containing nucleoside triphosphate hydrolases"/>
    <property type="match status" value="1"/>
</dbReference>
<dbReference type="OrthoDB" id="4379468at2"/>
<dbReference type="EMBL" id="VLKE01000001">
    <property type="protein sequence ID" value="TWH70404.1"/>
    <property type="molecule type" value="Genomic_DNA"/>
</dbReference>
<dbReference type="AlphaFoldDB" id="A0A562IIG2"/>
<reference evidence="1 2" key="1">
    <citation type="submission" date="2019-07" db="EMBL/GenBank/DDBJ databases">
        <title>R&amp;d 2014.</title>
        <authorList>
            <person name="Klenk H.-P."/>
        </authorList>
    </citation>
    <scope>NUCLEOTIDE SEQUENCE [LARGE SCALE GENOMIC DNA]</scope>
    <source>
        <strain evidence="1 2">DSM 43868</strain>
    </source>
</reference>
<dbReference type="RefSeq" id="WP_145776692.1">
    <property type="nucleotide sequence ID" value="NZ_BAAATQ010000195.1"/>
</dbReference>
<name>A0A562IIG2_MICOL</name>
<organism evidence="1 2">
    <name type="scientific">Micromonospora olivasterospora</name>
    <dbReference type="NCBI Taxonomy" id="1880"/>
    <lineage>
        <taxon>Bacteria</taxon>
        <taxon>Bacillati</taxon>
        <taxon>Actinomycetota</taxon>
        <taxon>Actinomycetes</taxon>
        <taxon>Micromonosporales</taxon>
        <taxon>Micromonosporaceae</taxon>
        <taxon>Micromonospora</taxon>
    </lineage>
</organism>
<comment type="caution">
    <text evidence="1">The sequence shown here is derived from an EMBL/GenBank/DDBJ whole genome shotgun (WGS) entry which is preliminary data.</text>
</comment>
<evidence type="ECO:0000313" key="2">
    <source>
        <dbReference type="Proteomes" id="UP000319825"/>
    </source>
</evidence>